<dbReference type="CDD" id="cd04301">
    <property type="entry name" value="NAT_SF"/>
    <property type="match status" value="1"/>
</dbReference>
<dbReference type="AlphaFoldDB" id="A0A8J3EEM2"/>
<feature type="domain" description="N-acetyltransferase" evidence="1">
    <location>
        <begin position="1"/>
        <end position="126"/>
    </location>
</feature>
<evidence type="ECO:0000259" key="1">
    <source>
        <dbReference type="PROSITE" id="PS51186"/>
    </source>
</evidence>
<protein>
    <recommendedName>
        <fullName evidence="1">N-acetyltransferase domain-containing protein</fullName>
    </recommendedName>
</protein>
<dbReference type="PROSITE" id="PS51186">
    <property type="entry name" value="GNAT"/>
    <property type="match status" value="1"/>
</dbReference>
<dbReference type="InterPro" id="IPR000182">
    <property type="entry name" value="GNAT_dom"/>
</dbReference>
<comment type="caution">
    <text evidence="2">The sequence shown here is derived from an EMBL/GenBank/DDBJ whole genome shotgun (WGS) entry which is preliminary data.</text>
</comment>
<dbReference type="Proteomes" id="UP000617145">
    <property type="component" value="Unassembled WGS sequence"/>
</dbReference>
<dbReference type="InterPro" id="IPR016181">
    <property type="entry name" value="Acyl_CoA_acyltransferase"/>
</dbReference>
<dbReference type="Gene3D" id="3.40.630.30">
    <property type="match status" value="1"/>
</dbReference>
<evidence type="ECO:0000313" key="2">
    <source>
        <dbReference type="EMBL" id="GGG64865.1"/>
    </source>
</evidence>
<reference evidence="2" key="1">
    <citation type="journal article" date="2014" name="Int. J. Syst. Evol. Microbiol.">
        <title>Complete genome sequence of Corynebacterium casei LMG S-19264T (=DSM 44701T), isolated from a smear-ripened cheese.</title>
        <authorList>
            <consortium name="US DOE Joint Genome Institute (JGI-PGF)"/>
            <person name="Walter F."/>
            <person name="Albersmeier A."/>
            <person name="Kalinowski J."/>
            <person name="Ruckert C."/>
        </authorList>
    </citation>
    <scope>NUCLEOTIDE SEQUENCE</scope>
    <source>
        <strain evidence="2">CGMCC 1.15762</strain>
    </source>
</reference>
<dbReference type="SUPFAM" id="SSF55729">
    <property type="entry name" value="Acyl-CoA N-acyltransferases (Nat)"/>
    <property type="match status" value="1"/>
</dbReference>
<organism evidence="2 3">
    <name type="scientific">Salipiger pallidus</name>
    <dbReference type="NCBI Taxonomy" id="1775170"/>
    <lineage>
        <taxon>Bacteria</taxon>
        <taxon>Pseudomonadati</taxon>
        <taxon>Pseudomonadota</taxon>
        <taxon>Alphaproteobacteria</taxon>
        <taxon>Rhodobacterales</taxon>
        <taxon>Roseobacteraceae</taxon>
        <taxon>Salipiger</taxon>
    </lineage>
</organism>
<dbReference type="EMBL" id="BMJV01000001">
    <property type="protein sequence ID" value="GGG64865.1"/>
    <property type="molecule type" value="Genomic_DNA"/>
</dbReference>
<proteinExistence type="predicted"/>
<reference evidence="2" key="2">
    <citation type="submission" date="2020-09" db="EMBL/GenBank/DDBJ databases">
        <authorList>
            <person name="Sun Q."/>
            <person name="Zhou Y."/>
        </authorList>
    </citation>
    <scope>NUCLEOTIDE SEQUENCE</scope>
    <source>
        <strain evidence="2">CGMCC 1.15762</strain>
    </source>
</reference>
<sequence length="126" mass="13918">MIRNFTPTDLPHVTALFGPETRAAAGQHLERQLDEGARLLVYRAEGVARGCLLWRVQAGQEGARWAVLDHVTVSPSWRRRGLARRLVGRFAEESFQQGCVAQVEPPRSPSMAATGFLAALATWQIP</sequence>
<name>A0A8J3EEM2_9RHOB</name>
<keyword evidence="3" id="KW-1185">Reference proteome</keyword>
<evidence type="ECO:0000313" key="3">
    <source>
        <dbReference type="Proteomes" id="UP000617145"/>
    </source>
</evidence>
<dbReference type="GO" id="GO:0016747">
    <property type="term" value="F:acyltransferase activity, transferring groups other than amino-acyl groups"/>
    <property type="evidence" value="ECO:0007669"/>
    <property type="project" value="InterPro"/>
</dbReference>
<gene>
    <name evidence="2" type="ORF">GCM10011415_09470</name>
</gene>
<accession>A0A8J3EEM2</accession>
<dbReference type="Pfam" id="PF00583">
    <property type="entry name" value="Acetyltransf_1"/>
    <property type="match status" value="1"/>
</dbReference>
<dbReference type="RefSeq" id="WP_188789029.1">
    <property type="nucleotide sequence ID" value="NZ_BMJV01000001.1"/>
</dbReference>